<dbReference type="SUPFAM" id="SSF53474">
    <property type="entry name" value="alpha/beta-Hydrolases"/>
    <property type="match status" value="1"/>
</dbReference>
<dbReference type="FunFam" id="3.40.50.1820:FF:000039">
    <property type="entry name" value="Esterase ybfF"/>
    <property type="match status" value="1"/>
</dbReference>
<dbReference type="EMBL" id="BQKE01000001">
    <property type="protein sequence ID" value="GJM59721.1"/>
    <property type="molecule type" value="Genomic_DNA"/>
</dbReference>
<keyword evidence="4" id="KW-1185">Reference proteome</keyword>
<proteinExistence type="predicted"/>
<name>A0AAN4VTJ5_9BACT</name>
<reference evidence="3 4" key="1">
    <citation type="submission" date="2021-12" db="EMBL/GenBank/DDBJ databases">
        <title>Genome sequencing of bacteria with rrn-lacking chromosome and rrn-plasmid.</title>
        <authorList>
            <person name="Anda M."/>
            <person name="Iwasaki W."/>
        </authorList>
    </citation>
    <scope>NUCLEOTIDE SEQUENCE [LARGE SCALE GENOMIC DNA]</scope>
    <source>
        <strain evidence="3 4">NBRC 15940</strain>
    </source>
</reference>
<dbReference type="PANTHER" id="PTHR46118:SF4">
    <property type="entry name" value="PROTEIN ABHD11"/>
    <property type="match status" value="1"/>
</dbReference>
<dbReference type="PANTHER" id="PTHR46118">
    <property type="entry name" value="PROTEIN ABHD11"/>
    <property type="match status" value="1"/>
</dbReference>
<keyword evidence="1 3" id="KW-0378">Hydrolase</keyword>
<feature type="domain" description="AB hydrolase-1" evidence="2">
    <location>
        <begin position="13"/>
        <end position="109"/>
    </location>
</feature>
<gene>
    <name evidence="3" type="ORF">PEDI_02730</name>
</gene>
<evidence type="ECO:0000256" key="1">
    <source>
        <dbReference type="ARBA" id="ARBA00022801"/>
    </source>
</evidence>
<dbReference type="Gene3D" id="3.40.50.1820">
    <property type="entry name" value="alpha/beta hydrolase"/>
    <property type="match status" value="1"/>
</dbReference>
<dbReference type="GO" id="GO:0016787">
    <property type="term" value="F:hydrolase activity"/>
    <property type="evidence" value="ECO:0007669"/>
    <property type="project" value="UniProtKB-KW"/>
</dbReference>
<protein>
    <submittedName>
        <fullName evidence="3">Alpha/beta hydrolase</fullName>
    </submittedName>
</protein>
<dbReference type="AlphaFoldDB" id="A0AAN4VTJ5"/>
<dbReference type="RefSeq" id="WP_338235697.1">
    <property type="nucleotide sequence ID" value="NZ_BQKE01000001.1"/>
</dbReference>
<dbReference type="PRINTS" id="PR00111">
    <property type="entry name" value="ABHYDROLASE"/>
</dbReference>
<evidence type="ECO:0000313" key="3">
    <source>
        <dbReference type="EMBL" id="GJM59721.1"/>
    </source>
</evidence>
<sequence>MQLNFKRLGEGTPLIILHGLFGSLDNWMTFARAIAAKRTVYLVDQRNHGGSPHAMDHHYEAMADDLEVFFQSHQIEEADIIGHSMGGKTAMQFACEHPEKVKQLIVVDIAPKEYPVHHQLIIEALESIDLSAIKSRGQADEQMSKLIEDFGVRQFLLKGLARGPEGFRWKFNLEVIKDQIENIVVPLDAQSHFDGPSVFIRGARSNYILEEDFDGILRQFPHASFETIAEAGHWIHAEKPQAFLEVISKYL</sequence>
<evidence type="ECO:0000313" key="4">
    <source>
        <dbReference type="Proteomes" id="UP001310022"/>
    </source>
</evidence>
<accession>A0AAN4VTJ5</accession>
<organism evidence="3 4">
    <name type="scientific">Persicobacter diffluens</name>
    <dbReference type="NCBI Taxonomy" id="981"/>
    <lineage>
        <taxon>Bacteria</taxon>
        <taxon>Pseudomonadati</taxon>
        <taxon>Bacteroidota</taxon>
        <taxon>Cytophagia</taxon>
        <taxon>Cytophagales</taxon>
        <taxon>Persicobacteraceae</taxon>
        <taxon>Persicobacter</taxon>
    </lineage>
</organism>
<dbReference type="InterPro" id="IPR000073">
    <property type="entry name" value="AB_hydrolase_1"/>
</dbReference>
<comment type="caution">
    <text evidence="3">The sequence shown here is derived from an EMBL/GenBank/DDBJ whole genome shotgun (WGS) entry which is preliminary data.</text>
</comment>
<dbReference type="Pfam" id="PF00561">
    <property type="entry name" value="Abhydrolase_1"/>
    <property type="match status" value="1"/>
</dbReference>
<evidence type="ECO:0000259" key="2">
    <source>
        <dbReference type="Pfam" id="PF00561"/>
    </source>
</evidence>
<dbReference type="Proteomes" id="UP001310022">
    <property type="component" value="Unassembled WGS sequence"/>
</dbReference>
<dbReference type="InterPro" id="IPR029058">
    <property type="entry name" value="AB_hydrolase_fold"/>
</dbReference>